<evidence type="ECO:0000313" key="3">
    <source>
        <dbReference type="Proteomes" id="UP001295684"/>
    </source>
</evidence>
<gene>
    <name evidence="2" type="ORF">ECRASSUSDP1_LOCUS16375</name>
</gene>
<evidence type="ECO:0000256" key="1">
    <source>
        <dbReference type="SAM" id="MobiDB-lite"/>
    </source>
</evidence>
<proteinExistence type="predicted"/>
<feature type="region of interest" description="Disordered" evidence="1">
    <location>
        <begin position="71"/>
        <end position="100"/>
    </location>
</feature>
<comment type="caution">
    <text evidence="2">The sequence shown here is derived from an EMBL/GenBank/DDBJ whole genome shotgun (WGS) entry which is preliminary data.</text>
</comment>
<protein>
    <submittedName>
        <fullName evidence="2">Uncharacterized protein</fullName>
    </submittedName>
</protein>
<dbReference type="AlphaFoldDB" id="A0AAD1XLQ9"/>
<keyword evidence="3" id="KW-1185">Reference proteome</keyword>
<organism evidence="2 3">
    <name type="scientific">Euplotes crassus</name>
    <dbReference type="NCBI Taxonomy" id="5936"/>
    <lineage>
        <taxon>Eukaryota</taxon>
        <taxon>Sar</taxon>
        <taxon>Alveolata</taxon>
        <taxon>Ciliophora</taxon>
        <taxon>Intramacronucleata</taxon>
        <taxon>Spirotrichea</taxon>
        <taxon>Hypotrichia</taxon>
        <taxon>Euplotida</taxon>
        <taxon>Euplotidae</taxon>
        <taxon>Moneuplotes</taxon>
    </lineage>
</organism>
<dbReference type="EMBL" id="CAMPGE010016460">
    <property type="protein sequence ID" value="CAI2375015.1"/>
    <property type="molecule type" value="Genomic_DNA"/>
</dbReference>
<reference evidence="2" key="1">
    <citation type="submission" date="2023-07" db="EMBL/GenBank/DDBJ databases">
        <authorList>
            <consortium name="AG Swart"/>
            <person name="Singh M."/>
            <person name="Singh A."/>
            <person name="Seah K."/>
            <person name="Emmerich C."/>
        </authorList>
    </citation>
    <scope>NUCLEOTIDE SEQUENCE</scope>
    <source>
        <strain evidence="2">DP1</strain>
    </source>
</reference>
<feature type="compositionally biased region" description="Polar residues" evidence="1">
    <location>
        <begin position="91"/>
        <end position="100"/>
    </location>
</feature>
<evidence type="ECO:0000313" key="2">
    <source>
        <dbReference type="EMBL" id="CAI2375015.1"/>
    </source>
</evidence>
<sequence length="241" mass="27884">MEDFKICYRDLRGQVCNNTIYLPIGHASRPSAFTRISTPESQHKEQDLFKFEISLKDVNRPEIVESEQFKNQDEQFSTISSQEEEIPQLKATPSFNPQSSDVIQANESKEEIMAEFMSSLKAPSEKPRHEKQCMRVTSGNRKYSAELEGCETSSKTYLFEIGTNPSEIDFSPANCSQFSHLNKPRVGIYSQKVRMAKILRYKAKIQKWIRGEHKNKNLYYKRRTIAKNKKRVGGKFVKQNA</sequence>
<name>A0AAD1XLQ9_EUPCR</name>
<dbReference type="Proteomes" id="UP001295684">
    <property type="component" value="Unassembled WGS sequence"/>
</dbReference>
<accession>A0AAD1XLQ9</accession>